<feature type="non-terminal residue" evidence="2">
    <location>
        <position position="1"/>
    </location>
</feature>
<gene>
    <name evidence="2" type="ORF">HAX54_040402</name>
</gene>
<proteinExistence type="predicted"/>
<name>A0ABS8RNT9_DATST</name>
<accession>A0ABS8RNT9</accession>
<evidence type="ECO:0000313" key="2">
    <source>
        <dbReference type="EMBL" id="MCD7448289.1"/>
    </source>
</evidence>
<dbReference type="Proteomes" id="UP000823775">
    <property type="component" value="Unassembled WGS sequence"/>
</dbReference>
<reference evidence="2 3" key="1">
    <citation type="journal article" date="2021" name="BMC Genomics">
        <title>Datura genome reveals duplications of psychoactive alkaloid biosynthetic genes and high mutation rate following tissue culture.</title>
        <authorList>
            <person name="Rajewski A."/>
            <person name="Carter-House D."/>
            <person name="Stajich J."/>
            <person name="Litt A."/>
        </authorList>
    </citation>
    <scope>NUCLEOTIDE SEQUENCE [LARGE SCALE GENOMIC DNA]</scope>
    <source>
        <strain evidence="2">AR-01</strain>
    </source>
</reference>
<evidence type="ECO:0008006" key="4">
    <source>
        <dbReference type="Google" id="ProtNLM"/>
    </source>
</evidence>
<keyword evidence="3" id="KW-1185">Reference proteome</keyword>
<feature type="region of interest" description="Disordered" evidence="1">
    <location>
        <begin position="60"/>
        <end position="82"/>
    </location>
</feature>
<dbReference type="EMBL" id="JACEIK010000057">
    <property type="protein sequence ID" value="MCD7448289.1"/>
    <property type="molecule type" value="Genomic_DNA"/>
</dbReference>
<comment type="caution">
    <text evidence="2">The sequence shown here is derived from an EMBL/GenBank/DDBJ whole genome shotgun (WGS) entry which is preliminary data.</text>
</comment>
<sequence length="82" mass="8938">RTNISRATLNAWVTSAKTKTNVDAPTDSKSGRSIFDFLRNIKILAVNSIVASTRLAFGIDSSPPLTDYYSSPIFGKTKSDLQ</sequence>
<organism evidence="2 3">
    <name type="scientific">Datura stramonium</name>
    <name type="common">Jimsonweed</name>
    <name type="synonym">Common thornapple</name>
    <dbReference type="NCBI Taxonomy" id="4076"/>
    <lineage>
        <taxon>Eukaryota</taxon>
        <taxon>Viridiplantae</taxon>
        <taxon>Streptophyta</taxon>
        <taxon>Embryophyta</taxon>
        <taxon>Tracheophyta</taxon>
        <taxon>Spermatophyta</taxon>
        <taxon>Magnoliopsida</taxon>
        <taxon>eudicotyledons</taxon>
        <taxon>Gunneridae</taxon>
        <taxon>Pentapetalae</taxon>
        <taxon>asterids</taxon>
        <taxon>lamiids</taxon>
        <taxon>Solanales</taxon>
        <taxon>Solanaceae</taxon>
        <taxon>Solanoideae</taxon>
        <taxon>Datureae</taxon>
        <taxon>Datura</taxon>
    </lineage>
</organism>
<protein>
    <recommendedName>
        <fullName evidence="4">Transposase</fullName>
    </recommendedName>
</protein>
<evidence type="ECO:0000313" key="3">
    <source>
        <dbReference type="Proteomes" id="UP000823775"/>
    </source>
</evidence>
<evidence type="ECO:0000256" key="1">
    <source>
        <dbReference type="SAM" id="MobiDB-lite"/>
    </source>
</evidence>